<dbReference type="InterPro" id="IPR029063">
    <property type="entry name" value="SAM-dependent_MTases_sf"/>
</dbReference>
<dbReference type="PATRIC" id="fig|1227498.3.peg.2805"/>
<sequence>MSVISDGVALLREEGTSEFLGGVGRHLRWCTGQYSIWVRSRFAAARGRTTLSVGDASAAFVAADADSVAATLRRHRSERAQLAAVLADLEPGDVFYDVGANTGLYACLAASRGSRVVAFEPYPPNVSELRRNAARNGIDASIHEVALSDESGTVGFETEDGTNLNDPGADSPGFGRGRITADRGDLEVPAVRGDTLIDEGEAPPPTVVKIDVEGAESSAIDGLAGALSNDRCRVVYCEVHEPSELPALLERFRDLGFDAAERLETDKDELVVRASRNRD</sequence>
<proteinExistence type="predicted"/>
<evidence type="ECO:0000256" key="1">
    <source>
        <dbReference type="SAM" id="MobiDB-lite"/>
    </source>
</evidence>
<dbReference type="InterPro" id="IPR052514">
    <property type="entry name" value="SAM-dependent_MTase"/>
</dbReference>
<dbReference type="Pfam" id="PF05050">
    <property type="entry name" value="Methyltransf_21"/>
    <property type="match status" value="1"/>
</dbReference>
<dbReference type="GO" id="GO:0032259">
    <property type="term" value="P:methylation"/>
    <property type="evidence" value="ECO:0007669"/>
    <property type="project" value="UniProtKB-KW"/>
</dbReference>
<comment type="caution">
    <text evidence="3">The sequence shown here is derived from an EMBL/GenBank/DDBJ whole genome shotgun (WGS) entry which is preliminary data.</text>
</comment>
<accession>L9X573</accession>
<dbReference type="SUPFAM" id="SSF53335">
    <property type="entry name" value="S-adenosyl-L-methionine-dependent methyltransferases"/>
    <property type="match status" value="1"/>
</dbReference>
<dbReference type="Gene3D" id="3.40.50.150">
    <property type="entry name" value="Vaccinia Virus protein VP39"/>
    <property type="match status" value="1"/>
</dbReference>
<dbReference type="GO" id="GO:0008168">
    <property type="term" value="F:methyltransferase activity"/>
    <property type="evidence" value="ECO:0007669"/>
    <property type="project" value="UniProtKB-KW"/>
</dbReference>
<dbReference type="PANTHER" id="PTHR34203:SF15">
    <property type="entry name" value="SLL1173 PROTEIN"/>
    <property type="match status" value="1"/>
</dbReference>
<dbReference type="RefSeq" id="WP_008424614.1">
    <property type="nucleotide sequence ID" value="NZ_AOIA01000123.1"/>
</dbReference>
<dbReference type="STRING" id="1227498.C492_14344"/>
<dbReference type="PANTHER" id="PTHR34203">
    <property type="entry name" value="METHYLTRANSFERASE, FKBM FAMILY PROTEIN"/>
    <property type="match status" value="1"/>
</dbReference>
<dbReference type="InterPro" id="IPR006342">
    <property type="entry name" value="FkbM_mtfrase"/>
</dbReference>
<dbReference type="OrthoDB" id="275825at2157"/>
<dbReference type="AlphaFoldDB" id="L9X573"/>
<name>L9X573_9EURY</name>
<feature type="region of interest" description="Disordered" evidence="1">
    <location>
        <begin position="153"/>
        <end position="180"/>
    </location>
</feature>
<feature type="domain" description="Methyltransferase FkbM" evidence="2">
    <location>
        <begin position="97"/>
        <end position="257"/>
    </location>
</feature>
<evidence type="ECO:0000313" key="3">
    <source>
        <dbReference type="EMBL" id="ELY56596.1"/>
    </source>
</evidence>
<gene>
    <name evidence="3" type="ORF">C492_14344</name>
</gene>
<keyword evidence="3" id="KW-0489">Methyltransferase</keyword>
<evidence type="ECO:0000313" key="4">
    <source>
        <dbReference type="Proteomes" id="UP000011531"/>
    </source>
</evidence>
<dbReference type="EMBL" id="AOIA01000123">
    <property type="protein sequence ID" value="ELY56596.1"/>
    <property type="molecule type" value="Genomic_DNA"/>
</dbReference>
<keyword evidence="3" id="KW-0808">Transferase</keyword>
<reference evidence="3 4" key="1">
    <citation type="journal article" date="2014" name="PLoS Genet.">
        <title>Phylogenetically driven sequencing of extremely halophilic archaea reveals strategies for static and dynamic osmo-response.</title>
        <authorList>
            <person name="Becker E.A."/>
            <person name="Seitzer P.M."/>
            <person name="Tritt A."/>
            <person name="Larsen D."/>
            <person name="Krusor M."/>
            <person name="Yao A.I."/>
            <person name="Wu D."/>
            <person name="Madern D."/>
            <person name="Eisen J.A."/>
            <person name="Darling A.E."/>
            <person name="Facciotti M.T."/>
        </authorList>
    </citation>
    <scope>NUCLEOTIDE SEQUENCE [LARGE SCALE GENOMIC DNA]</scope>
    <source>
        <strain evidence="3 4">DSM 18795</strain>
    </source>
</reference>
<protein>
    <submittedName>
        <fullName evidence="3">FkbM family methyltransferase</fullName>
    </submittedName>
</protein>
<dbReference type="Proteomes" id="UP000011531">
    <property type="component" value="Unassembled WGS sequence"/>
</dbReference>
<dbReference type="NCBIfam" id="TIGR01444">
    <property type="entry name" value="fkbM_fam"/>
    <property type="match status" value="1"/>
</dbReference>
<evidence type="ECO:0000259" key="2">
    <source>
        <dbReference type="Pfam" id="PF05050"/>
    </source>
</evidence>
<keyword evidence="4" id="KW-1185">Reference proteome</keyword>
<organism evidence="3 4">
    <name type="scientific">Natronococcus jeotgali DSM 18795</name>
    <dbReference type="NCBI Taxonomy" id="1227498"/>
    <lineage>
        <taxon>Archaea</taxon>
        <taxon>Methanobacteriati</taxon>
        <taxon>Methanobacteriota</taxon>
        <taxon>Stenosarchaea group</taxon>
        <taxon>Halobacteria</taxon>
        <taxon>Halobacteriales</taxon>
        <taxon>Natrialbaceae</taxon>
        <taxon>Natronococcus</taxon>
    </lineage>
</organism>